<accession>A0AAV9HX88</accession>
<evidence type="ECO:0000256" key="2">
    <source>
        <dbReference type="SAM" id="Phobius"/>
    </source>
</evidence>
<gene>
    <name evidence="4" type="ORF">QBC42DRAFT_13024</name>
</gene>
<feature type="transmembrane region" description="Helical" evidence="2">
    <location>
        <begin position="223"/>
        <end position="244"/>
    </location>
</feature>
<evidence type="ECO:0000256" key="3">
    <source>
        <dbReference type="SAM" id="SignalP"/>
    </source>
</evidence>
<keyword evidence="2" id="KW-1133">Transmembrane helix</keyword>
<organism evidence="4 5">
    <name type="scientific">Cladorrhinum samala</name>
    <dbReference type="NCBI Taxonomy" id="585594"/>
    <lineage>
        <taxon>Eukaryota</taxon>
        <taxon>Fungi</taxon>
        <taxon>Dikarya</taxon>
        <taxon>Ascomycota</taxon>
        <taxon>Pezizomycotina</taxon>
        <taxon>Sordariomycetes</taxon>
        <taxon>Sordariomycetidae</taxon>
        <taxon>Sordariales</taxon>
        <taxon>Podosporaceae</taxon>
        <taxon>Cladorrhinum</taxon>
    </lineage>
</organism>
<proteinExistence type="predicted"/>
<name>A0AAV9HX88_9PEZI</name>
<protein>
    <recommendedName>
        <fullName evidence="6">Mid2 domain-containing protein</fullName>
    </recommendedName>
</protein>
<keyword evidence="3" id="KW-0732">Signal</keyword>
<feature type="signal peptide" evidence="3">
    <location>
        <begin position="1"/>
        <end position="20"/>
    </location>
</feature>
<evidence type="ECO:0000313" key="5">
    <source>
        <dbReference type="Proteomes" id="UP001321749"/>
    </source>
</evidence>
<reference evidence="4" key="2">
    <citation type="submission" date="2023-06" db="EMBL/GenBank/DDBJ databases">
        <authorList>
            <consortium name="Lawrence Berkeley National Laboratory"/>
            <person name="Mondo S.J."/>
            <person name="Hensen N."/>
            <person name="Bonometti L."/>
            <person name="Westerberg I."/>
            <person name="Brannstrom I.O."/>
            <person name="Guillou S."/>
            <person name="Cros-Aarteil S."/>
            <person name="Calhoun S."/>
            <person name="Haridas S."/>
            <person name="Kuo A."/>
            <person name="Pangilinan J."/>
            <person name="Riley R."/>
            <person name="Labutti K."/>
            <person name="Andreopoulos B."/>
            <person name="Lipzen A."/>
            <person name="Chen C."/>
            <person name="Yanf M."/>
            <person name="Daum C."/>
            <person name="Ng V."/>
            <person name="Clum A."/>
            <person name="Steindorff A."/>
            <person name="Ohm R."/>
            <person name="Martin F."/>
            <person name="Silar P."/>
            <person name="Natvig D."/>
            <person name="Lalanne C."/>
            <person name="Gautier V."/>
            <person name="Ament-Velasquez S.L."/>
            <person name="Kruys A."/>
            <person name="Hutchinson M.I."/>
            <person name="Powell A.J."/>
            <person name="Barry K."/>
            <person name="Miller A.N."/>
            <person name="Grigoriev I.V."/>
            <person name="Debuchy R."/>
            <person name="Gladieux P."/>
            <person name="Thoren M.H."/>
            <person name="Johannesson H."/>
        </authorList>
    </citation>
    <scope>NUCLEOTIDE SEQUENCE</scope>
    <source>
        <strain evidence="4">PSN324</strain>
    </source>
</reference>
<dbReference type="Proteomes" id="UP001321749">
    <property type="component" value="Unassembled WGS sequence"/>
</dbReference>
<keyword evidence="2" id="KW-0472">Membrane</keyword>
<dbReference type="EMBL" id="MU864939">
    <property type="protein sequence ID" value="KAK4465452.1"/>
    <property type="molecule type" value="Genomic_DNA"/>
</dbReference>
<sequence length="328" mass="33555">MKLLSSITIVSLLLAQSGLAAKRCYYPSGKEASGDHPCDPDAEDSPCCAGAGLGHHCLSNGLCAGETQIARGSCTDQSWNSPECTKVCLSPGVSNGGSDLASCQNVTGIDTDSYCCLPNSNSECCNKGTGRFNILPESPVVWAIFNSASTRFAVVTPRSGAQSSAPATTTSSSSTATSISSGSASAPTSTATSSNSNGSDQSTTDKQQEDEGASSGLSGGAKAGIGVGAAVGALLLGAILYLVWKLKKSRDMHAPPPAGNQHVTSPGSQWGAPAYSDVNTPTQIQYTGQPQAPPYYGYDARIQQPVLKVAGELPTERAPQELPGSHQY</sequence>
<reference evidence="4" key="1">
    <citation type="journal article" date="2023" name="Mol. Phylogenet. Evol.">
        <title>Genome-scale phylogeny and comparative genomics of the fungal order Sordariales.</title>
        <authorList>
            <person name="Hensen N."/>
            <person name="Bonometti L."/>
            <person name="Westerberg I."/>
            <person name="Brannstrom I.O."/>
            <person name="Guillou S."/>
            <person name="Cros-Aarteil S."/>
            <person name="Calhoun S."/>
            <person name="Haridas S."/>
            <person name="Kuo A."/>
            <person name="Mondo S."/>
            <person name="Pangilinan J."/>
            <person name="Riley R."/>
            <person name="LaButti K."/>
            <person name="Andreopoulos B."/>
            <person name="Lipzen A."/>
            <person name="Chen C."/>
            <person name="Yan M."/>
            <person name="Daum C."/>
            <person name="Ng V."/>
            <person name="Clum A."/>
            <person name="Steindorff A."/>
            <person name="Ohm R.A."/>
            <person name="Martin F."/>
            <person name="Silar P."/>
            <person name="Natvig D.O."/>
            <person name="Lalanne C."/>
            <person name="Gautier V."/>
            <person name="Ament-Velasquez S.L."/>
            <person name="Kruys A."/>
            <person name="Hutchinson M.I."/>
            <person name="Powell A.J."/>
            <person name="Barry K."/>
            <person name="Miller A.N."/>
            <person name="Grigoriev I.V."/>
            <person name="Debuchy R."/>
            <person name="Gladieux P."/>
            <person name="Hiltunen Thoren M."/>
            <person name="Johannesson H."/>
        </authorList>
    </citation>
    <scope>NUCLEOTIDE SEQUENCE</scope>
    <source>
        <strain evidence="4">PSN324</strain>
    </source>
</reference>
<keyword evidence="2" id="KW-0812">Transmembrane</keyword>
<feature type="chain" id="PRO_5043832826" description="Mid2 domain-containing protein" evidence="3">
    <location>
        <begin position="21"/>
        <end position="328"/>
    </location>
</feature>
<evidence type="ECO:0008006" key="6">
    <source>
        <dbReference type="Google" id="ProtNLM"/>
    </source>
</evidence>
<feature type="compositionally biased region" description="Low complexity" evidence="1">
    <location>
        <begin position="159"/>
        <end position="199"/>
    </location>
</feature>
<evidence type="ECO:0000256" key="1">
    <source>
        <dbReference type="SAM" id="MobiDB-lite"/>
    </source>
</evidence>
<keyword evidence="5" id="KW-1185">Reference proteome</keyword>
<comment type="caution">
    <text evidence="4">The sequence shown here is derived from an EMBL/GenBank/DDBJ whole genome shotgun (WGS) entry which is preliminary data.</text>
</comment>
<evidence type="ECO:0000313" key="4">
    <source>
        <dbReference type="EMBL" id="KAK4465452.1"/>
    </source>
</evidence>
<feature type="region of interest" description="Disordered" evidence="1">
    <location>
        <begin position="251"/>
        <end position="276"/>
    </location>
</feature>
<feature type="region of interest" description="Disordered" evidence="1">
    <location>
        <begin position="157"/>
        <end position="218"/>
    </location>
</feature>
<dbReference type="AlphaFoldDB" id="A0AAV9HX88"/>